<keyword evidence="2" id="KW-1185">Reference proteome</keyword>
<accession>A0ABQ4Y8P5</accession>
<organism evidence="1 2">
    <name type="scientific">Tanacetum coccineum</name>
    <dbReference type="NCBI Taxonomy" id="301880"/>
    <lineage>
        <taxon>Eukaryota</taxon>
        <taxon>Viridiplantae</taxon>
        <taxon>Streptophyta</taxon>
        <taxon>Embryophyta</taxon>
        <taxon>Tracheophyta</taxon>
        <taxon>Spermatophyta</taxon>
        <taxon>Magnoliopsida</taxon>
        <taxon>eudicotyledons</taxon>
        <taxon>Gunneridae</taxon>
        <taxon>Pentapetalae</taxon>
        <taxon>asterids</taxon>
        <taxon>campanulids</taxon>
        <taxon>Asterales</taxon>
        <taxon>Asteraceae</taxon>
        <taxon>Asteroideae</taxon>
        <taxon>Anthemideae</taxon>
        <taxon>Anthemidinae</taxon>
        <taxon>Tanacetum</taxon>
    </lineage>
</organism>
<protein>
    <submittedName>
        <fullName evidence="1">Uncharacterized protein</fullName>
    </submittedName>
</protein>
<reference evidence="1" key="1">
    <citation type="journal article" date="2022" name="Int. J. Mol. Sci.">
        <title>Draft Genome of Tanacetum Coccineum: Genomic Comparison of Closely Related Tanacetum-Family Plants.</title>
        <authorList>
            <person name="Yamashiro T."/>
            <person name="Shiraishi A."/>
            <person name="Nakayama K."/>
            <person name="Satake H."/>
        </authorList>
    </citation>
    <scope>NUCLEOTIDE SEQUENCE</scope>
</reference>
<reference evidence="1" key="2">
    <citation type="submission" date="2022-01" db="EMBL/GenBank/DDBJ databases">
        <authorList>
            <person name="Yamashiro T."/>
            <person name="Shiraishi A."/>
            <person name="Satake H."/>
            <person name="Nakayama K."/>
        </authorList>
    </citation>
    <scope>NUCLEOTIDE SEQUENCE</scope>
</reference>
<evidence type="ECO:0000313" key="2">
    <source>
        <dbReference type="Proteomes" id="UP001151760"/>
    </source>
</evidence>
<dbReference type="Proteomes" id="UP001151760">
    <property type="component" value="Unassembled WGS sequence"/>
</dbReference>
<dbReference type="EMBL" id="BQNB010010202">
    <property type="protein sequence ID" value="GJS74059.1"/>
    <property type="molecule type" value="Genomic_DNA"/>
</dbReference>
<proteinExistence type="predicted"/>
<sequence length="167" mass="18771">MAALPICDELRRAVSTADWEPQFILFCQRAMGEDQRVYERDAELRCSKLDEVTKILGREFELRAREKDLFIENLKVQIFMSCVEDCKKRVLRLPSSALVFSFPLAVSYRSSVDSMAGADVDDVWTAGSMFKMSSAMNSPAPFALDDSFCFSIDFVARADVDDGVPAI</sequence>
<gene>
    <name evidence="1" type="ORF">Tco_0706900</name>
</gene>
<comment type="caution">
    <text evidence="1">The sequence shown here is derived from an EMBL/GenBank/DDBJ whole genome shotgun (WGS) entry which is preliminary data.</text>
</comment>
<evidence type="ECO:0000313" key="1">
    <source>
        <dbReference type="EMBL" id="GJS74059.1"/>
    </source>
</evidence>
<name>A0ABQ4Y8P5_9ASTR</name>